<protein>
    <recommendedName>
        <fullName evidence="3">Fibrinogen C-terminal domain-containing protein</fullName>
    </recommendedName>
</protein>
<sequence length="308" mass="35278">MVLCGSLFRLISLGTCFMAVMSIDPHPKVKDNVESLLRITPWKWKHLNSSFKVDSPVTVDVSLTSHYRLIGKHFLKQFYSLNGTYFPKYFMLHKQRDCSSILKTKPNTKGRDGVYTIYPDMKTKKLVYCDMTTDGGGWTVIHNRMDGSVDFYRSWQTYKDGFGKADGEYWLGNEDIHLLTTNNTQELRVDLQKFSGEKAYAKYSIFSVGNEYQKYKSTVGGYSGTAGNSLSENNGMKFSTKDQDNDIWGKRCAVEFKGGWWFYNCLGCDLNGPYHKSAVKTAIGMVWHLFGKHYVSLKNARMMIRSKV</sequence>
<dbReference type="CDD" id="cd00087">
    <property type="entry name" value="FReD"/>
    <property type="match status" value="1"/>
</dbReference>
<feature type="domain" description="Fibrinogen C-terminal" evidence="3">
    <location>
        <begin position="89"/>
        <end position="308"/>
    </location>
</feature>
<accession>A0A8W8LG80</accession>
<dbReference type="InterPro" id="IPR002181">
    <property type="entry name" value="Fibrinogen_a/b/g_C_dom"/>
</dbReference>
<evidence type="ECO:0000256" key="2">
    <source>
        <dbReference type="SAM" id="SignalP"/>
    </source>
</evidence>
<feature type="chain" id="PRO_5036459545" description="Fibrinogen C-terminal domain-containing protein" evidence="2">
    <location>
        <begin position="23"/>
        <end position="308"/>
    </location>
</feature>
<evidence type="ECO:0000313" key="4">
    <source>
        <dbReference type="EnsemblMetazoa" id="G27908.1:cds"/>
    </source>
</evidence>
<dbReference type="NCBIfam" id="NF040941">
    <property type="entry name" value="GGGWT_bact"/>
    <property type="match status" value="1"/>
</dbReference>
<evidence type="ECO:0000313" key="5">
    <source>
        <dbReference type="Proteomes" id="UP000005408"/>
    </source>
</evidence>
<dbReference type="AlphaFoldDB" id="A0A8W8LG80"/>
<dbReference type="InterPro" id="IPR036056">
    <property type="entry name" value="Fibrinogen-like_C"/>
</dbReference>
<feature type="signal peptide" evidence="2">
    <location>
        <begin position="1"/>
        <end position="22"/>
    </location>
</feature>
<name>A0A8W8LG80_MAGGI</name>
<dbReference type="PANTHER" id="PTHR19143">
    <property type="entry name" value="FIBRINOGEN/TENASCIN/ANGIOPOEITIN"/>
    <property type="match status" value="1"/>
</dbReference>
<keyword evidence="2" id="KW-0732">Signal</keyword>
<organism evidence="4 5">
    <name type="scientific">Magallana gigas</name>
    <name type="common">Pacific oyster</name>
    <name type="synonym">Crassostrea gigas</name>
    <dbReference type="NCBI Taxonomy" id="29159"/>
    <lineage>
        <taxon>Eukaryota</taxon>
        <taxon>Metazoa</taxon>
        <taxon>Spiralia</taxon>
        <taxon>Lophotrochozoa</taxon>
        <taxon>Mollusca</taxon>
        <taxon>Bivalvia</taxon>
        <taxon>Autobranchia</taxon>
        <taxon>Pteriomorphia</taxon>
        <taxon>Ostreida</taxon>
        <taxon>Ostreoidea</taxon>
        <taxon>Ostreidae</taxon>
        <taxon>Magallana</taxon>
    </lineage>
</organism>
<dbReference type="InterPro" id="IPR014716">
    <property type="entry name" value="Fibrinogen_a/b/g_C_1"/>
</dbReference>
<keyword evidence="5" id="KW-1185">Reference proteome</keyword>
<keyword evidence="1" id="KW-1015">Disulfide bond</keyword>
<dbReference type="InterPro" id="IPR050373">
    <property type="entry name" value="Fibrinogen_C-term_domain"/>
</dbReference>
<dbReference type="GO" id="GO:0005615">
    <property type="term" value="C:extracellular space"/>
    <property type="evidence" value="ECO:0007669"/>
    <property type="project" value="TreeGrafter"/>
</dbReference>
<dbReference type="Gene3D" id="3.90.215.10">
    <property type="entry name" value="Gamma Fibrinogen, chain A, domain 1"/>
    <property type="match status" value="1"/>
</dbReference>
<proteinExistence type="predicted"/>
<dbReference type="OMA" id="NCHMISC"/>
<dbReference type="OrthoDB" id="7735550at2759"/>
<reference evidence="4" key="1">
    <citation type="submission" date="2022-08" db="UniProtKB">
        <authorList>
            <consortium name="EnsemblMetazoa"/>
        </authorList>
    </citation>
    <scope>IDENTIFICATION</scope>
    <source>
        <strain evidence="4">05x7-T-G4-1.051#20</strain>
    </source>
</reference>
<dbReference type="Proteomes" id="UP000005408">
    <property type="component" value="Unassembled WGS sequence"/>
</dbReference>
<dbReference type="FunFam" id="3.90.215.10:FF:000001">
    <property type="entry name" value="Tenascin isoform 1"/>
    <property type="match status" value="1"/>
</dbReference>
<dbReference type="PROSITE" id="PS51406">
    <property type="entry name" value="FIBRINOGEN_C_2"/>
    <property type="match status" value="1"/>
</dbReference>
<dbReference type="SMART" id="SM00186">
    <property type="entry name" value="FBG"/>
    <property type="match status" value="1"/>
</dbReference>
<dbReference type="SUPFAM" id="SSF56496">
    <property type="entry name" value="Fibrinogen C-terminal domain-like"/>
    <property type="match status" value="1"/>
</dbReference>
<dbReference type="EnsemblMetazoa" id="G27908.1">
    <property type="protein sequence ID" value="G27908.1:cds"/>
    <property type="gene ID" value="G27908"/>
</dbReference>
<evidence type="ECO:0000256" key="1">
    <source>
        <dbReference type="ARBA" id="ARBA00023157"/>
    </source>
</evidence>
<dbReference type="Pfam" id="PF00147">
    <property type="entry name" value="Fibrinogen_C"/>
    <property type="match status" value="1"/>
</dbReference>
<evidence type="ECO:0000259" key="3">
    <source>
        <dbReference type="PROSITE" id="PS51406"/>
    </source>
</evidence>